<evidence type="ECO:0000313" key="3">
    <source>
        <dbReference type="Proteomes" id="UP000183832"/>
    </source>
</evidence>
<keyword evidence="3" id="KW-1185">Reference proteome</keyword>
<feature type="region of interest" description="Disordered" evidence="1">
    <location>
        <begin position="123"/>
        <end position="157"/>
    </location>
</feature>
<name>A0A1J1ID17_9DIPT</name>
<organism evidence="2 3">
    <name type="scientific">Clunio marinus</name>
    <dbReference type="NCBI Taxonomy" id="568069"/>
    <lineage>
        <taxon>Eukaryota</taxon>
        <taxon>Metazoa</taxon>
        <taxon>Ecdysozoa</taxon>
        <taxon>Arthropoda</taxon>
        <taxon>Hexapoda</taxon>
        <taxon>Insecta</taxon>
        <taxon>Pterygota</taxon>
        <taxon>Neoptera</taxon>
        <taxon>Endopterygota</taxon>
        <taxon>Diptera</taxon>
        <taxon>Nematocera</taxon>
        <taxon>Chironomoidea</taxon>
        <taxon>Chironomidae</taxon>
        <taxon>Clunio</taxon>
    </lineage>
</organism>
<dbReference type="EMBL" id="CVRI01000047">
    <property type="protein sequence ID" value="CRK97452.1"/>
    <property type="molecule type" value="Genomic_DNA"/>
</dbReference>
<feature type="compositionally biased region" description="Basic and acidic residues" evidence="1">
    <location>
        <begin position="123"/>
        <end position="134"/>
    </location>
</feature>
<dbReference type="Proteomes" id="UP000183832">
    <property type="component" value="Unassembled WGS sequence"/>
</dbReference>
<evidence type="ECO:0000313" key="2">
    <source>
        <dbReference type="EMBL" id="CRK97452.1"/>
    </source>
</evidence>
<gene>
    <name evidence="2" type="ORF">CLUMA_CG010841</name>
</gene>
<accession>A0A1J1ID17</accession>
<dbReference type="AlphaFoldDB" id="A0A1J1ID17"/>
<sequence>MTGKQEWNKQQSLIKFLTLDCWNYYGEIFRNMKALMCEGNKGQNIRKNFEIVDFINSSTTPMRGKFPCRFSKIRTFCPKETMKFNFESFSPETESVKCSCKAFTLEHKSSKVNLKIKFHGKHLERSTGKNNDRRKQTKTKCLVSGKKRQSINIAQQK</sequence>
<proteinExistence type="predicted"/>
<protein>
    <submittedName>
        <fullName evidence="2">CLUMA_CG010841, isoform A</fullName>
    </submittedName>
</protein>
<reference evidence="2 3" key="1">
    <citation type="submission" date="2015-04" db="EMBL/GenBank/DDBJ databases">
        <authorList>
            <person name="Syromyatnikov M.Y."/>
            <person name="Popov V.N."/>
        </authorList>
    </citation>
    <scope>NUCLEOTIDE SEQUENCE [LARGE SCALE GENOMIC DNA]</scope>
</reference>
<evidence type="ECO:0000256" key="1">
    <source>
        <dbReference type="SAM" id="MobiDB-lite"/>
    </source>
</evidence>